<dbReference type="InterPro" id="IPR048743">
    <property type="entry name" value="AME1"/>
</dbReference>
<feature type="region of interest" description="Disordered" evidence="1">
    <location>
        <begin position="39"/>
        <end position="132"/>
    </location>
</feature>
<dbReference type="InParanoid" id="A0A3N4KLH8"/>
<reference evidence="3 4" key="1">
    <citation type="journal article" date="2018" name="Nat. Ecol. Evol.">
        <title>Pezizomycetes genomes reveal the molecular basis of ectomycorrhizal truffle lifestyle.</title>
        <authorList>
            <person name="Murat C."/>
            <person name="Payen T."/>
            <person name="Noel B."/>
            <person name="Kuo A."/>
            <person name="Morin E."/>
            <person name="Chen J."/>
            <person name="Kohler A."/>
            <person name="Krizsan K."/>
            <person name="Balestrini R."/>
            <person name="Da Silva C."/>
            <person name="Montanini B."/>
            <person name="Hainaut M."/>
            <person name="Levati E."/>
            <person name="Barry K.W."/>
            <person name="Belfiori B."/>
            <person name="Cichocki N."/>
            <person name="Clum A."/>
            <person name="Dockter R.B."/>
            <person name="Fauchery L."/>
            <person name="Guy J."/>
            <person name="Iotti M."/>
            <person name="Le Tacon F."/>
            <person name="Lindquist E.A."/>
            <person name="Lipzen A."/>
            <person name="Malagnac F."/>
            <person name="Mello A."/>
            <person name="Molinier V."/>
            <person name="Miyauchi S."/>
            <person name="Poulain J."/>
            <person name="Riccioni C."/>
            <person name="Rubini A."/>
            <person name="Sitrit Y."/>
            <person name="Splivallo R."/>
            <person name="Traeger S."/>
            <person name="Wang M."/>
            <person name="Zifcakova L."/>
            <person name="Wipf D."/>
            <person name="Zambonelli A."/>
            <person name="Paolocci F."/>
            <person name="Nowrousian M."/>
            <person name="Ottonello S."/>
            <person name="Baldrian P."/>
            <person name="Spatafora J.W."/>
            <person name="Henrissat B."/>
            <person name="Nagy L.G."/>
            <person name="Aury J.M."/>
            <person name="Wincker P."/>
            <person name="Grigoriev I.V."/>
            <person name="Bonfante P."/>
            <person name="Martin F.M."/>
        </authorList>
    </citation>
    <scope>NUCLEOTIDE SEQUENCE [LARGE SCALE GENOMIC DNA]</scope>
    <source>
        <strain evidence="3 4">CCBAS932</strain>
    </source>
</reference>
<evidence type="ECO:0000259" key="2">
    <source>
        <dbReference type="Pfam" id="PF20994"/>
    </source>
</evidence>
<dbReference type="Pfam" id="PF20994">
    <property type="entry name" value="CENPU"/>
    <property type="match status" value="1"/>
</dbReference>
<dbReference type="Proteomes" id="UP000277580">
    <property type="component" value="Unassembled WGS sequence"/>
</dbReference>
<dbReference type="EMBL" id="ML119136">
    <property type="protein sequence ID" value="RPB11424.1"/>
    <property type="molecule type" value="Genomic_DNA"/>
</dbReference>
<feature type="region of interest" description="Disordered" evidence="1">
    <location>
        <begin position="245"/>
        <end position="447"/>
    </location>
</feature>
<evidence type="ECO:0000256" key="1">
    <source>
        <dbReference type="SAM" id="MobiDB-lite"/>
    </source>
</evidence>
<evidence type="ECO:0000313" key="4">
    <source>
        <dbReference type="Proteomes" id="UP000277580"/>
    </source>
</evidence>
<dbReference type="AlphaFoldDB" id="A0A3N4KLH8"/>
<dbReference type="OrthoDB" id="5377952at2759"/>
<organism evidence="3 4">
    <name type="scientific">Morchella conica CCBAS932</name>
    <dbReference type="NCBI Taxonomy" id="1392247"/>
    <lineage>
        <taxon>Eukaryota</taxon>
        <taxon>Fungi</taxon>
        <taxon>Dikarya</taxon>
        <taxon>Ascomycota</taxon>
        <taxon>Pezizomycotina</taxon>
        <taxon>Pezizomycetes</taxon>
        <taxon>Pezizales</taxon>
        <taxon>Morchellaceae</taxon>
        <taxon>Morchella</taxon>
    </lineage>
</organism>
<feature type="compositionally biased region" description="Basic and acidic residues" evidence="1">
    <location>
        <begin position="354"/>
        <end position="367"/>
    </location>
</feature>
<name>A0A3N4KLH8_9PEZI</name>
<proteinExistence type="predicted"/>
<keyword evidence="4" id="KW-1185">Reference proteome</keyword>
<evidence type="ECO:0000313" key="3">
    <source>
        <dbReference type="EMBL" id="RPB11424.1"/>
    </source>
</evidence>
<sequence length="650" mass="71017">MEPGWRERRNLERLMRQRGAGRPVLSDGFVIRPVGGVSTASVGEAVPPPAPPKATSPPTGQVPPRRTSPRTNPPLSDPAGAARGVISPSPLQEEAPVPLDKPDVTRKSPPRNSPPRGRTPVSSDAPALPIITTTRTSAVAAVTPIARGKRTRQPSPDKFLTTPEADGITKRRLNAAAERRQEKLAMRQRGAGTRKVADIGFTIQPLQPVTKITAVREKESVEAEKELVEEVEAQVQKQVLMEIDGLGDSAYEGGEADAEEGEEDKQNEAGGESEPENEQQEITEDQTIGMVIEEPTQEADGSMIQQIVPGDGESDALVVPVMSPGSRNKRRKVILEGQGQPEQIEDELQPFKNMAHDPVEEVGKETPSETGPKRKRQLIEEGEANGLGQEQQLEPSDLSDSGGEADSDVESLSKSRKNSSTQPQKQPKPKQSKPRPPREEGKTQTYPVIVHRLSKSASYALPPGSNRGGVNPVDVINQVAGEILDKYWEKYAKSNLEKRTIAAFKEEFSCRLLEVTDELERYISLTMRVRQAQKRKAQLVAELLETKRQRGKVAVKMDDVRKAHEMAAKSAETQNHISQTFADVTHTIERGKAREPGELEEGMEGLEAMIKTVAAAVTGGGSDGTGTLATVVEFNRFLERAEAVLRERRY</sequence>
<feature type="compositionally biased region" description="Pro residues" evidence="1">
    <location>
        <begin position="46"/>
        <end position="55"/>
    </location>
</feature>
<dbReference type="STRING" id="1392247.A0A3N4KLH8"/>
<gene>
    <name evidence="3" type="ORF">P167DRAFT_575437</name>
</gene>
<protein>
    <recommendedName>
        <fullName evidence="2">Inner kinetochore subunit AME1 domain-containing protein</fullName>
    </recommendedName>
</protein>
<feature type="domain" description="Inner kinetochore subunit AME1" evidence="2">
    <location>
        <begin position="451"/>
        <end position="640"/>
    </location>
</feature>
<feature type="compositionally biased region" description="Low complexity" evidence="1">
    <location>
        <begin position="56"/>
        <end position="70"/>
    </location>
</feature>
<feature type="compositionally biased region" description="Acidic residues" evidence="1">
    <location>
        <begin position="254"/>
        <end position="284"/>
    </location>
</feature>
<accession>A0A3N4KLH8</accession>